<keyword evidence="11 13" id="KW-0902">Two-component regulatory system</keyword>
<evidence type="ECO:0000256" key="5">
    <source>
        <dbReference type="ARBA" id="ARBA00022679"/>
    </source>
</evidence>
<dbReference type="AlphaFoldDB" id="A0A494ZXJ8"/>
<evidence type="ECO:0000259" key="16">
    <source>
        <dbReference type="PROSITE" id="PS50885"/>
    </source>
</evidence>
<dbReference type="SMART" id="SM00387">
    <property type="entry name" value="HATPase_c"/>
    <property type="match status" value="1"/>
</dbReference>
<dbReference type="Pfam" id="PF07730">
    <property type="entry name" value="HisKA_3"/>
    <property type="match status" value="1"/>
</dbReference>
<evidence type="ECO:0000256" key="2">
    <source>
        <dbReference type="ARBA" id="ARBA00004651"/>
    </source>
</evidence>
<accession>A0A494ZXJ8</accession>
<evidence type="ECO:0000256" key="7">
    <source>
        <dbReference type="ARBA" id="ARBA00022741"/>
    </source>
</evidence>
<keyword evidence="18" id="KW-1185">Reference proteome</keyword>
<keyword evidence="6 14" id="KW-0812">Transmembrane</keyword>
<dbReference type="InterPro" id="IPR005467">
    <property type="entry name" value="His_kinase_dom"/>
</dbReference>
<comment type="caution">
    <text evidence="17">The sequence shown here is derived from an EMBL/GenBank/DDBJ whole genome shotgun (WGS) entry which is preliminary data.</text>
</comment>
<feature type="transmembrane region" description="Helical" evidence="14">
    <location>
        <begin position="12"/>
        <end position="36"/>
    </location>
</feature>
<feature type="domain" description="Histidine kinase" evidence="15">
    <location>
        <begin position="151"/>
        <end position="347"/>
    </location>
</feature>
<evidence type="ECO:0000256" key="8">
    <source>
        <dbReference type="ARBA" id="ARBA00022777"/>
    </source>
</evidence>
<evidence type="ECO:0000256" key="4">
    <source>
        <dbReference type="ARBA" id="ARBA00022553"/>
    </source>
</evidence>
<comment type="catalytic activity">
    <reaction evidence="1 13">
        <text>ATP + protein L-histidine = ADP + protein N-phospho-L-histidine.</text>
        <dbReference type="EC" id="2.7.13.3"/>
    </reaction>
</comment>
<keyword evidence="9 13" id="KW-0067">ATP-binding</keyword>
<reference evidence="17 18" key="1">
    <citation type="journal article" date="2016" name="Int. J. Syst. Evol. Microbiol.">
        <title>Oceanobacillus halophilus sp. nov., a novel moderately halophilic bacterium from a hypersaline lake.</title>
        <authorList>
            <person name="Amoozegar M.A."/>
            <person name="Bagheri M."/>
            <person name="Makhdoumi A."/>
            <person name="Nikou M.M."/>
            <person name="Fazeli S.A.S."/>
            <person name="Schumann P."/>
            <person name="Sproer C."/>
            <person name="Sanchez-Porro C."/>
            <person name="Ventosa A."/>
        </authorList>
    </citation>
    <scope>NUCLEOTIDE SEQUENCE [LARGE SCALE GENOMIC DNA]</scope>
    <source>
        <strain evidence="17 18">DSM 23996</strain>
    </source>
</reference>
<proteinExistence type="predicted"/>
<comment type="subcellular location">
    <subcellularLocation>
        <location evidence="2 13">Cell membrane</location>
        <topology evidence="2 13">Multi-pass membrane protein</topology>
    </subcellularLocation>
</comment>
<keyword evidence="5 13" id="KW-0808">Transferase</keyword>
<evidence type="ECO:0000313" key="18">
    <source>
        <dbReference type="Proteomes" id="UP000269301"/>
    </source>
</evidence>
<evidence type="ECO:0000256" key="11">
    <source>
        <dbReference type="ARBA" id="ARBA00023012"/>
    </source>
</evidence>
<dbReference type="GO" id="GO:0005524">
    <property type="term" value="F:ATP binding"/>
    <property type="evidence" value="ECO:0007669"/>
    <property type="project" value="UniProtKB-UniRule"/>
</dbReference>
<keyword evidence="12 13" id="KW-0472">Membrane</keyword>
<evidence type="ECO:0000256" key="1">
    <source>
        <dbReference type="ARBA" id="ARBA00000085"/>
    </source>
</evidence>
<dbReference type="PROSITE" id="PS50109">
    <property type="entry name" value="HIS_KIN"/>
    <property type="match status" value="1"/>
</dbReference>
<evidence type="ECO:0000256" key="10">
    <source>
        <dbReference type="ARBA" id="ARBA00022989"/>
    </source>
</evidence>
<keyword evidence="4" id="KW-0597">Phosphoprotein</keyword>
<dbReference type="EMBL" id="RBZP01000014">
    <property type="protein sequence ID" value="RKQ31287.1"/>
    <property type="molecule type" value="Genomic_DNA"/>
</dbReference>
<dbReference type="InterPro" id="IPR003660">
    <property type="entry name" value="HAMP_dom"/>
</dbReference>
<dbReference type="InterPro" id="IPR036890">
    <property type="entry name" value="HATPase_C_sf"/>
</dbReference>
<dbReference type="PIRSF" id="PIRSF037431">
    <property type="entry name" value="STHK_LiaS"/>
    <property type="match status" value="1"/>
</dbReference>
<dbReference type="OrthoDB" id="9795828at2"/>
<keyword evidence="8 13" id="KW-0418">Kinase</keyword>
<feature type="transmembrane region" description="Helical" evidence="14">
    <location>
        <begin position="48"/>
        <end position="68"/>
    </location>
</feature>
<keyword evidence="3 13" id="KW-1003">Cell membrane</keyword>
<evidence type="ECO:0000256" key="6">
    <source>
        <dbReference type="ARBA" id="ARBA00022692"/>
    </source>
</evidence>
<dbReference type="Gene3D" id="6.10.340.10">
    <property type="match status" value="1"/>
</dbReference>
<keyword evidence="10 14" id="KW-1133">Transmembrane helix</keyword>
<evidence type="ECO:0000259" key="15">
    <source>
        <dbReference type="PROSITE" id="PS50109"/>
    </source>
</evidence>
<dbReference type="GO" id="GO:0000155">
    <property type="term" value="F:phosphorelay sensor kinase activity"/>
    <property type="evidence" value="ECO:0007669"/>
    <property type="project" value="UniProtKB-UniRule"/>
</dbReference>
<dbReference type="PANTHER" id="PTHR24421:SF37">
    <property type="entry name" value="SENSOR HISTIDINE KINASE NARS"/>
    <property type="match status" value="1"/>
</dbReference>
<dbReference type="GO" id="GO:0005886">
    <property type="term" value="C:plasma membrane"/>
    <property type="evidence" value="ECO:0007669"/>
    <property type="project" value="UniProtKB-SubCell"/>
</dbReference>
<keyword evidence="7 13" id="KW-0547">Nucleotide-binding</keyword>
<dbReference type="Proteomes" id="UP000269301">
    <property type="component" value="Unassembled WGS sequence"/>
</dbReference>
<dbReference type="EC" id="2.7.13.3" evidence="13"/>
<name>A0A494ZXJ8_9BACI</name>
<dbReference type="InterPro" id="IPR017202">
    <property type="entry name" value="LiaS/VraS"/>
</dbReference>
<dbReference type="CDD" id="cd16917">
    <property type="entry name" value="HATPase_UhpB-NarQ-NarX-like"/>
    <property type="match status" value="1"/>
</dbReference>
<sequence>MKGRFSSIRYVFIRSHLYGVFLTVVTLLAILLSVYVLFHPEWLSVQSIFLFIILYIILSVFISLFIGFQTSGSLKSRLDAMSVLITQYANGNYESYIQSIDDDEFSRITEELNELGKKLQSQVKSLQRMADEKTDFAKSAHKAAVIEERQRIARDLHDAVSQQLFALTMMSEAAGKQLAKNPELAKSQMQDVTQAAMQAQTEMRALLLHLRPVHLSGDSLAKGIHKLIAELKQKSQMKFDVVIPEDLVLSEAIEEHVFRIIQESLSNILRHAHATEVNLEITTRTKELFIHIRDNGKGFDISNDSERKTSYGLKTMRERSEELGGTFTIRSNKDEGTYIDIRIPYKD</sequence>
<organism evidence="17 18">
    <name type="scientific">Oceanobacillus halophilus</name>
    <dbReference type="NCBI Taxonomy" id="930130"/>
    <lineage>
        <taxon>Bacteria</taxon>
        <taxon>Bacillati</taxon>
        <taxon>Bacillota</taxon>
        <taxon>Bacilli</taxon>
        <taxon>Bacillales</taxon>
        <taxon>Bacillaceae</taxon>
        <taxon>Oceanobacillus</taxon>
    </lineage>
</organism>
<evidence type="ECO:0000256" key="13">
    <source>
        <dbReference type="PIRNR" id="PIRNR037431"/>
    </source>
</evidence>
<feature type="domain" description="HAMP" evidence="16">
    <location>
        <begin position="72"/>
        <end position="124"/>
    </location>
</feature>
<dbReference type="RefSeq" id="WP_121205168.1">
    <property type="nucleotide sequence ID" value="NZ_RBZP01000014.1"/>
</dbReference>
<gene>
    <name evidence="17" type="ORF">D8M06_14540</name>
</gene>
<evidence type="ECO:0000313" key="17">
    <source>
        <dbReference type="EMBL" id="RKQ31287.1"/>
    </source>
</evidence>
<evidence type="ECO:0000256" key="12">
    <source>
        <dbReference type="ARBA" id="ARBA00023136"/>
    </source>
</evidence>
<dbReference type="PANTHER" id="PTHR24421">
    <property type="entry name" value="NITRATE/NITRITE SENSOR PROTEIN NARX-RELATED"/>
    <property type="match status" value="1"/>
</dbReference>
<dbReference type="Gene3D" id="1.20.5.1930">
    <property type="match status" value="1"/>
</dbReference>
<dbReference type="InterPro" id="IPR050482">
    <property type="entry name" value="Sensor_HK_TwoCompSys"/>
</dbReference>
<dbReference type="InterPro" id="IPR003594">
    <property type="entry name" value="HATPase_dom"/>
</dbReference>
<dbReference type="InterPro" id="IPR011712">
    <property type="entry name" value="Sig_transdc_His_kin_sub3_dim/P"/>
</dbReference>
<dbReference type="Gene3D" id="3.30.565.10">
    <property type="entry name" value="Histidine kinase-like ATPase, C-terminal domain"/>
    <property type="match status" value="1"/>
</dbReference>
<dbReference type="PROSITE" id="PS50885">
    <property type="entry name" value="HAMP"/>
    <property type="match status" value="1"/>
</dbReference>
<evidence type="ECO:0000256" key="3">
    <source>
        <dbReference type="ARBA" id="ARBA00022475"/>
    </source>
</evidence>
<dbReference type="Pfam" id="PF02518">
    <property type="entry name" value="HATPase_c"/>
    <property type="match status" value="1"/>
</dbReference>
<protein>
    <recommendedName>
        <fullName evidence="13">Sensor histidine kinase</fullName>
        <ecNumber evidence="13">2.7.13.3</ecNumber>
    </recommendedName>
</protein>
<evidence type="ECO:0000256" key="9">
    <source>
        <dbReference type="ARBA" id="ARBA00022840"/>
    </source>
</evidence>
<evidence type="ECO:0000256" key="14">
    <source>
        <dbReference type="SAM" id="Phobius"/>
    </source>
</evidence>
<dbReference type="GO" id="GO:0046983">
    <property type="term" value="F:protein dimerization activity"/>
    <property type="evidence" value="ECO:0007669"/>
    <property type="project" value="InterPro"/>
</dbReference>
<dbReference type="SUPFAM" id="SSF55874">
    <property type="entry name" value="ATPase domain of HSP90 chaperone/DNA topoisomerase II/histidine kinase"/>
    <property type="match status" value="1"/>
</dbReference>